<dbReference type="SUPFAM" id="SSF47113">
    <property type="entry name" value="Histone-fold"/>
    <property type="match status" value="1"/>
</dbReference>
<reference evidence="5" key="1">
    <citation type="journal article" date="2015" name="Proc. Natl. Acad. Sci. U.S.A.">
        <title>Genome sequence of the Asian Tiger mosquito, Aedes albopictus, reveals insights into its biology, genetics, and evolution.</title>
        <authorList>
            <person name="Chen X.G."/>
            <person name="Jiang X."/>
            <person name="Gu J."/>
            <person name="Xu M."/>
            <person name="Wu Y."/>
            <person name="Deng Y."/>
            <person name="Zhang C."/>
            <person name="Bonizzoni M."/>
            <person name="Dermauw W."/>
            <person name="Vontas J."/>
            <person name="Armbruster P."/>
            <person name="Huang X."/>
            <person name="Yang Y."/>
            <person name="Zhang H."/>
            <person name="He W."/>
            <person name="Peng H."/>
            <person name="Liu Y."/>
            <person name="Wu K."/>
            <person name="Chen J."/>
            <person name="Lirakis M."/>
            <person name="Topalis P."/>
            <person name="Van Leeuwen T."/>
            <person name="Hall A.B."/>
            <person name="Jiang X."/>
            <person name="Thorpe C."/>
            <person name="Mueller R.L."/>
            <person name="Sun C."/>
            <person name="Waterhouse R.M."/>
            <person name="Yan G."/>
            <person name="Tu Z.J."/>
            <person name="Fang X."/>
            <person name="James A.A."/>
        </authorList>
    </citation>
    <scope>NUCLEOTIDE SEQUENCE [LARGE SCALE GENOMIC DNA]</scope>
    <source>
        <strain evidence="5">Foshan</strain>
    </source>
</reference>
<evidence type="ECO:0000313" key="5">
    <source>
        <dbReference type="Proteomes" id="UP000069940"/>
    </source>
</evidence>
<evidence type="ECO:0000259" key="3">
    <source>
        <dbReference type="Pfam" id="PF00125"/>
    </source>
</evidence>
<dbReference type="PANTHER" id="PTHR45810:SF1">
    <property type="entry name" value="HISTONE H3-LIKE CENTROMERIC PROTEIN A"/>
    <property type="match status" value="1"/>
</dbReference>
<comment type="similarity">
    <text evidence="1">Belongs to the histone H3 family.</text>
</comment>
<keyword evidence="5" id="KW-1185">Reference proteome</keyword>
<sequence length="161" mass="18139">MPRRWGRQPTRNPQGLGAEERPSDTSSDSSASNSPPPAASRQTRRRSSSAPARRSSRAQAPEPRAASAVRGAKALAEIRHLQRTTDMLIPKLPFARVIREVMLDYSGRNLRITAEALMAVQEAAEIYLVMLFEDCEKLAMHRQRVTITKRDMDLAVYFRIH</sequence>
<accession>A0ABM1YHZ2</accession>
<evidence type="ECO:0000256" key="1">
    <source>
        <dbReference type="ARBA" id="ARBA00010343"/>
    </source>
</evidence>
<proteinExistence type="inferred from homology"/>
<feature type="compositionally biased region" description="Low complexity" evidence="2">
    <location>
        <begin position="24"/>
        <end position="33"/>
    </location>
</feature>
<name>A0ABM1YHZ2_AEDAL</name>
<feature type="compositionally biased region" description="Low complexity" evidence="2">
    <location>
        <begin position="48"/>
        <end position="68"/>
    </location>
</feature>
<evidence type="ECO:0000256" key="2">
    <source>
        <dbReference type="SAM" id="MobiDB-lite"/>
    </source>
</evidence>
<protein>
    <recommendedName>
        <fullName evidence="3">Core Histone H2A/H2B/H3 domain-containing protein</fullName>
    </recommendedName>
</protein>
<dbReference type="Proteomes" id="UP000069940">
    <property type="component" value="Unassembled WGS sequence"/>
</dbReference>
<dbReference type="GeneID" id="109409491"/>
<dbReference type="PANTHER" id="PTHR45810">
    <property type="entry name" value="HISTONE H3.2"/>
    <property type="match status" value="1"/>
</dbReference>
<dbReference type="InterPro" id="IPR009072">
    <property type="entry name" value="Histone-fold"/>
</dbReference>
<organism evidence="4 5">
    <name type="scientific">Aedes albopictus</name>
    <name type="common">Asian tiger mosquito</name>
    <name type="synonym">Stegomyia albopicta</name>
    <dbReference type="NCBI Taxonomy" id="7160"/>
    <lineage>
        <taxon>Eukaryota</taxon>
        <taxon>Metazoa</taxon>
        <taxon>Ecdysozoa</taxon>
        <taxon>Arthropoda</taxon>
        <taxon>Hexapoda</taxon>
        <taxon>Insecta</taxon>
        <taxon>Pterygota</taxon>
        <taxon>Neoptera</taxon>
        <taxon>Endopterygota</taxon>
        <taxon>Diptera</taxon>
        <taxon>Nematocera</taxon>
        <taxon>Culicoidea</taxon>
        <taxon>Culicidae</taxon>
        <taxon>Culicinae</taxon>
        <taxon>Aedini</taxon>
        <taxon>Aedes</taxon>
        <taxon>Stegomyia</taxon>
    </lineage>
</organism>
<dbReference type="CDD" id="cd22911">
    <property type="entry name" value="HFD_H3"/>
    <property type="match status" value="1"/>
</dbReference>
<dbReference type="EnsemblMetazoa" id="AALFPA23_009330.R12818">
    <property type="protein sequence ID" value="AALFPA23_009330.P12818"/>
    <property type="gene ID" value="AALFPA23_009330"/>
</dbReference>
<dbReference type="SMART" id="SM00428">
    <property type="entry name" value="H3"/>
    <property type="match status" value="1"/>
</dbReference>
<dbReference type="RefSeq" id="XP_019538493.3">
    <property type="nucleotide sequence ID" value="XM_019682948.4"/>
</dbReference>
<feature type="region of interest" description="Disordered" evidence="2">
    <location>
        <begin position="1"/>
        <end position="68"/>
    </location>
</feature>
<dbReference type="InterPro" id="IPR000164">
    <property type="entry name" value="Histone_H3/CENP-A"/>
</dbReference>
<feature type="domain" description="Core Histone H2A/H2B/H3" evidence="3">
    <location>
        <begin position="71"/>
        <end position="157"/>
    </location>
</feature>
<dbReference type="PRINTS" id="PR00622">
    <property type="entry name" value="HISTONEH3"/>
</dbReference>
<dbReference type="Pfam" id="PF00125">
    <property type="entry name" value="Histone"/>
    <property type="match status" value="1"/>
</dbReference>
<reference evidence="4" key="2">
    <citation type="submission" date="2025-05" db="UniProtKB">
        <authorList>
            <consortium name="EnsemblMetazoa"/>
        </authorList>
    </citation>
    <scope>IDENTIFICATION</scope>
    <source>
        <strain evidence="4">Foshan</strain>
    </source>
</reference>
<evidence type="ECO:0000313" key="4">
    <source>
        <dbReference type="EnsemblMetazoa" id="AALFPA23_009330.P12818"/>
    </source>
</evidence>
<dbReference type="Gene3D" id="1.10.20.10">
    <property type="entry name" value="Histone, subunit A"/>
    <property type="match status" value="1"/>
</dbReference>
<dbReference type="InterPro" id="IPR007125">
    <property type="entry name" value="H2A/H2B/H3"/>
</dbReference>